<organism evidence="7 8">
    <name type="scientific">Ditylenchus destructor</name>
    <dbReference type="NCBI Taxonomy" id="166010"/>
    <lineage>
        <taxon>Eukaryota</taxon>
        <taxon>Metazoa</taxon>
        <taxon>Ecdysozoa</taxon>
        <taxon>Nematoda</taxon>
        <taxon>Chromadorea</taxon>
        <taxon>Rhabditida</taxon>
        <taxon>Tylenchina</taxon>
        <taxon>Tylenchomorpha</taxon>
        <taxon>Sphaerularioidea</taxon>
        <taxon>Anguinidae</taxon>
        <taxon>Anguininae</taxon>
        <taxon>Ditylenchus</taxon>
    </lineage>
</organism>
<comment type="caution">
    <text evidence="7">The sequence shown here is derived from an EMBL/GenBank/DDBJ whole genome shotgun (WGS) entry which is preliminary data.</text>
</comment>
<reference evidence="7" key="1">
    <citation type="submission" date="2022-01" db="EMBL/GenBank/DDBJ databases">
        <title>Genome Sequence Resource for Two Populations of Ditylenchus destructor, the Migratory Endoparasitic Phytonematode.</title>
        <authorList>
            <person name="Zhang H."/>
            <person name="Lin R."/>
            <person name="Xie B."/>
        </authorList>
    </citation>
    <scope>NUCLEOTIDE SEQUENCE</scope>
    <source>
        <strain evidence="7">BazhouSP</strain>
    </source>
</reference>
<evidence type="ECO:0000313" key="8">
    <source>
        <dbReference type="Proteomes" id="UP001201812"/>
    </source>
</evidence>
<dbReference type="GO" id="GO:1990904">
    <property type="term" value="C:ribonucleoprotein complex"/>
    <property type="evidence" value="ECO:0007669"/>
    <property type="project" value="UniProtKB-KW"/>
</dbReference>
<proteinExistence type="inferred from homology"/>
<dbReference type="Proteomes" id="UP001201812">
    <property type="component" value="Unassembled WGS sequence"/>
</dbReference>
<evidence type="ECO:0000313" key="7">
    <source>
        <dbReference type="EMBL" id="KAI1711617.1"/>
    </source>
</evidence>
<evidence type="ECO:0000256" key="1">
    <source>
        <dbReference type="ARBA" id="ARBA00004173"/>
    </source>
</evidence>
<dbReference type="GO" id="GO:0005840">
    <property type="term" value="C:ribosome"/>
    <property type="evidence" value="ECO:0007669"/>
    <property type="project" value="UniProtKB-KW"/>
</dbReference>
<sequence length="180" mass="20936">MNLASSLRNALSINSSAVPLSTRPLSTSAILCNNTAGKYKKSRRRDFPLSYEMYRRPWHIGVSKSWMTFNTSSLEEFRQTAETGGAGAPIVVAQDEAVRRLVRGIFHDFLSFDGKEFVLKRRGNVLYVTGFLCYKRWINWKKVYWLWGFTEELLSNLLKQPVKFELQFVKDDELRTYTYV</sequence>
<evidence type="ECO:0000256" key="2">
    <source>
        <dbReference type="ARBA" id="ARBA00010761"/>
    </source>
</evidence>
<dbReference type="EMBL" id="JAKKPZ010000021">
    <property type="protein sequence ID" value="KAI1711617.1"/>
    <property type="molecule type" value="Genomic_DNA"/>
</dbReference>
<keyword evidence="6" id="KW-0687">Ribonucleoprotein</keyword>
<comment type="similarity">
    <text evidence="2">Belongs to the universal ribosomal protein uS3 family.</text>
</comment>
<dbReference type="AlphaFoldDB" id="A0AAD4N3F3"/>
<evidence type="ECO:0000256" key="6">
    <source>
        <dbReference type="ARBA" id="ARBA00023274"/>
    </source>
</evidence>
<dbReference type="GO" id="GO:0006412">
    <property type="term" value="P:translation"/>
    <property type="evidence" value="ECO:0007669"/>
    <property type="project" value="TreeGrafter"/>
</dbReference>
<protein>
    <submittedName>
        <fullName evidence="7">Mitochondrial ribosome subunit s24 domain-containing protein</fullName>
    </submittedName>
</protein>
<keyword evidence="4" id="KW-0689">Ribosomal protein</keyword>
<name>A0AAD4N3F3_9BILA</name>
<keyword evidence="8" id="KW-1185">Reference proteome</keyword>
<dbReference type="PANTHER" id="PTHR21244">
    <property type="entry name" value="MITOCHONDRIAL 28S RIBOSOMAL PROTEIN S24"/>
    <property type="match status" value="1"/>
</dbReference>
<accession>A0AAD4N3F3</accession>
<evidence type="ECO:0000256" key="4">
    <source>
        <dbReference type="ARBA" id="ARBA00022980"/>
    </source>
</evidence>
<keyword evidence="5" id="KW-0496">Mitochondrion</keyword>
<dbReference type="Pfam" id="PF14955">
    <property type="entry name" value="MRP-S24"/>
    <property type="match status" value="1"/>
</dbReference>
<evidence type="ECO:0000256" key="3">
    <source>
        <dbReference type="ARBA" id="ARBA00022946"/>
    </source>
</evidence>
<dbReference type="GO" id="GO:0005739">
    <property type="term" value="C:mitochondrion"/>
    <property type="evidence" value="ECO:0007669"/>
    <property type="project" value="UniProtKB-SubCell"/>
</dbReference>
<dbReference type="PANTHER" id="PTHR21244:SF1">
    <property type="entry name" value="SMALL RIBOSOMAL SUBUNIT PROTEIN US3M"/>
    <property type="match status" value="1"/>
</dbReference>
<comment type="subcellular location">
    <subcellularLocation>
        <location evidence="1">Mitochondrion</location>
    </subcellularLocation>
</comment>
<gene>
    <name evidence="7" type="ORF">DdX_10079</name>
</gene>
<dbReference type="InterPro" id="IPR026146">
    <property type="entry name" value="Ribosomal_uS3m"/>
</dbReference>
<keyword evidence="3" id="KW-0809">Transit peptide</keyword>
<evidence type="ECO:0000256" key="5">
    <source>
        <dbReference type="ARBA" id="ARBA00023128"/>
    </source>
</evidence>